<evidence type="ECO:0000259" key="9">
    <source>
        <dbReference type="PROSITE" id="PS50207"/>
    </source>
</evidence>
<keyword evidence="2" id="KW-0645">Protease</keyword>
<reference evidence="11 12" key="1">
    <citation type="submission" date="2017-12" db="EMBL/GenBank/DDBJ databases">
        <title>Hemimetabolous genomes reveal molecular basis of termite eusociality.</title>
        <authorList>
            <person name="Harrison M.C."/>
            <person name="Jongepier E."/>
            <person name="Robertson H.M."/>
            <person name="Arning N."/>
            <person name="Bitard-Feildel T."/>
            <person name="Chao H."/>
            <person name="Childers C.P."/>
            <person name="Dinh H."/>
            <person name="Doddapaneni H."/>
            <person name="Dugan S."/>
            <person name="Gowin J."/>
            <person name="Greiner C."/>
            <person name="Han Y."/>
            <person name="Hu H."/>
            <person name="Hughes D.S.T."/>
            <person name="Huylmans A.-K."/>
            <person name="Kemena C."/>
            <person name="Kremer L.P.M."/>
            <person name="Lee S.L."/>
            <person name="Lopez-Ezquerra A."/>
            <person name="Mallet L."/>
            <person name="Monroy-Kuhn J.M."/>
            <person name="Moser A."/>
            <person name="Murali S.C."/>
            <person name="Muzny D.M."/>
            <person name="Otani S."/>
            <person name="Piulachs M.-D."/>
            <person name="Poelchau M."/>
            <person name="Qu J."/>
            <person name="Schaub F."/>
            <person name="Wada-Katsumata A."/>
            <person name="Worley K.C."/>
            <person name="Xie Q."/>
            <person name="Ylla G."/>
            <person name="Poulsen M."/>
            <person name="Gibbs R.A."/>
            <person name="Schal C."/>
            <person name="Richards S."/>
            <person name="Belles X."/>
            <person name="Korb J."/>
            <person name="Bornberg-Bauer E."/>
        </authorList>
    </citation>
    <scope>NUCLEOTIDE SEQUENCE [LARGE SCALE GENOMIC DNA]</scope>
    <source>
        <tissue evidence="11">Whole body</tissue>
    </source>
</reference>
<dbReference type="PROSITE" id="PS01121">
    <property type="entry name" value="CASPASE_HIS"/>
    <property type="match status" value="1"/>
</dbReference>
<evidence type="ECO:0000256" key="8">
    <source>
        <dbReference type="SAM" id="MobiDB-lite"/>
    </source>
</evidence>
<evidence type="ECO:0000313" key="12">
    <source>
        <dbReference type="Proteomes" id="UP000235965"/>
    </source>
</evidence>
<dbReference type="PROSITE" id="PS01122">
    <property type="entry name" value="CASPASE_CYS"/>
    <property type="match status" value="1"/>
</dbReference>
<dbReference type="InterPro" id="IPR002138">
    <property type="entry name" value="Pept_C14_p10"/>
</dbReference>
<keyword evidence="12" id="KW-1185">Reference proteome</keyword>
<dbReference type="GO" id="GO:0043067">
    <property type="term" value="P:regulation of programmed cell death"/>
    <property type="evidence" value="ECO:0007669"/>
    <property type="project" value="UniProtKB-ARBA"/>
</dbReference>
<dbReference type="GO" id="GO:0016322">
    <property type="term" value="P:neuron remodeling"/>
    <property type="evidence" value="ECO:0007669"/>
    <property type="project" value="UniProtKB-ARBA"/>
</dbReference>
<evidence type="ECO:0000256" key="7">
    <source>
        <dbReference type="RuleBase" id="RU003971"/>
    </source>
</evidence>
<dbReference type="STRING" id="105785.A0A2J7R378"/>
<evidence type="ECO:0000256" key="1">
    <source>
        <dbReference type="ARBA" id="ARBA00010134"/>
    </source>
</evidence>
<dbReference type="InParanoid" id="A0A2J7R378"/>
<comment type="caution">
    <text evidence="11">The sequence shown here is derived from an EMBL/GenBank/DDBJ whole genome shotgun (WGS) entry which is preliminary data.</text>
</comment>
<dbReference type="InterPro" id="IPR029030">
    <property type="entry name" value="Caspase-like_dom_sf"/>
</dbReference>
<dbReference type="EMBL" id="NEVH01007822">
    <property type="protein sequence ID" value="PNF35298.1"/>
    <property type="molecule type" value="Genomic_DNA"/>
</dbReference>
<keyword evidence="4" id="KW-0378">Hydrolase</keyword>
<dbReference type="SUPFAM" id="SSF52129">
    <property type="entry name" value="Caspase-like"/>
    <property type="match status" value="1"/>
</dbReference>
<feature type="domain" description="Caspase family p20" evidence="10">
    <location>
        <begin position="62"/>
        <end position="187"/>
    </location>
</feature>
<feature type="compositionally biased region" description="Low complexity" evidence="8">
    <location>
        <begin position="1"/>
        <end position="11"/>
    </location>
</feature>
<dbReference type="CDD" id="cd00032">
    <property type="entry name" value="CASc"/>
    <property type="match status" value="1"/>
</dbReference>
<dbReference type="SMART" id="SM00115">
    <property type="entry name" value="CASc"/>
    <property type="match status" value="1"/>
</dbReference>
<comment type="similarity">
    <text evidence="1 7">Belongs to the peptidase C14A family.</text>
</comment>
<feature type="compositionally biased region" description="Low complexity" evidence="8">
    <location>
        <begin position="460"/>
        <end position="474"/>
    </location>
</feature>
<dbReference type="GO" id="GO:0005737">
    <property type="term" value="C:cytoplasm"/>
    <property type="evidence" value="ECO:0007669"/>
    <property type="project" value="UniProtKB-ARBA"/>
</dbReference>
<dbReference type="InterPro" id="IPR016129">
    <property type="entry name" value="Caspase_his_AS"/>
</dbReference>
<dbReference type="GO" id="GO:0045476">
    <property type="term" value="P:nurse cell apoptotic process"/>
    <property type="evidence" value="ECO:0007669"/>
    <property type="project" value="UniProtKB-ARBA"/>
</dbReference>
<dbReference type="InterPro" id="IPR001309">
    <property type="entry name" value="Pept_C14_p20"/>
</dbReference>
<evidence type="ECO:0000256" key="4">
    <source>
        <dbReference type="ARBA" id="ARBA00022801"/>
    </source>
</evidence>
<keyword evidence="3" id="KW-0053">Apoptosis</keyword>
<dbReference type="GO" id="GO:1990525">
    <property type="term" value="F:BIR domain binding"/>
    <property type="evidence" value="ECO:0007669"/>
    <property type="project" value="UniProtKB-ARBA"/>
</dbReference>
<dbReference type="GO" id="GO:0051604">
    <property type="term" value="P:protein maturation"/>
    <property type="evidence" value="ECO:0007669"/>
    <property type="project" value="UniProtKB-ARBA"/>
</dbReference>
<dbReference type="AlphaFoldDB" id="A0A2J7R378"/>
<feature type="region of interest" description="Disordered" evidence="8">
    <location>
        <begin position="1"/>
        <end position="32"/>
    </location>
</feature>
<name>A0A2J7R378_9NEOP</name>
<evidence type="ECO:0000313" key="11">
    <source>
        <dbReference type="EMBL" id="PNF35298.1"/>
    </source>
</evidence>
<accession>A0A2J7R378</accession>
<evidence type="ECO:0000259" key="10">
    <source>
        <dbReference type="PROSITE" id="PS50208"/>
    </source>
</evidence>
<dbReference type="PROSITE" id="PS50207">
    <property type="entry name" value="CASPASE_P10"/>
    <property type="match status" value="1"/>
</dbReference>
<evidence type="ECO:0000256" key="6">
    <source>
        <dbReference type="ARBA" id="ARBA00023145"/>
    </source>
</evidence>
<organism evidence="11 12">
    <name type="scientific">Cryptotermes secundus</name>
    <dbReference type="NCBI Taxonomy" id="105785"/>
    <lineage>
        <taxon>Eukaryota</taxon>
        <taxon>Metazoa</taxon>
        <taxon>Ecdysozoa</taxon>
        <taxon>Arthropoda</taxon>
        <taxon>Hexapoda</taxon>
        <taxon>Insecta</taxon>
        <taxon>Pterygota</taxon>
        <taxon>Neoptera</taxon>
        <taxon>Polyneoptera</taxon>
        <taxon>Dictyoptera</taxon>
        <taxon>Blattodea</taxon>
        <taxon>Blattoidea</taxon>
        <taxon>Termitoidae</taxon>
        <taxon>Kalotermitidae</taxon>
        <taxon>Cryptotermitinae</taxon>
        <taxon>Cryptotermes</taxon>
    </lineage>
</organism>
<dbReference type="GO" id="GO:0045751">
    <property type="term" value="P:negative regulation of Toll signaling pathway"/>
    <property type="evidence" value="ECO:0007669"/>
    <property type="project" value="UniProtKB-ARBA"/>
</dbReference>
<dbReference type="InterPro" id="IPR033139">
    <property type="entry name" value="Caspase_cys_AS"/>
</dbReference>
<dbReference type="GO" id="GO:0006508">
    <property type="term" value="P:proteolysis"/>
    <property type="evidence" value="ECO:0007669"/>
    <property type="project" value="UniProtKB-KW"/>
</dbReference>
<keyword evidence="6" id="KW-0865">Zymogen</keyword>
<dbReference type="PROSITE" id="PS50208">
    <property type="entry name" value="CASPASE_P20"/>
    <property type="match status" value="1"/>
</dbReference>
<dbReference type="GO" id="GO:0004197">
    <property type="term" value="F:cysteine-type endopeptidase activity"/>
    <property type="evidence" value="ECO:0007669"/>
    <property type="project" value="InterPro"/>
</dbReference>
<feature type="domain" description="Caspase family p10" evidence="9">
    <location>
        <begin position="211"/>
        <end position="298"/>
    </location>
</feature>
<dbReference type="OrthoDB" id="6116485at2759"/>
<keyword evidence="5" id="KW-0788">Thiol protease</keyword>
<dbReference type="PANTHER" id="PTHR48169">
    <property type="entry name" value="DED DOMAIN-CONTAINING PROTEIN"/>
    <property type="match status" value="1"/>
</dbReference>
<dbReference type="InterPro" id="IPR015917">
    <property type="entry name" value="Pept_C14A"/>
</dbReference>
<dbReference type="PRINTS" id="PR00376">
    <property type="entry name" value="IL1BCENZYME"/>
</dbReference>
<dbReference type="PANTHER" id="PTHR48169:SF7">
    <property type="entry name" value="CASPASE 10"/>
    <property type="match status" value="1"/>
</dbReference>
<dbReference type="Pfam" id="PF00656">
    <property type="entry name" value="Peptidase_C14"/>
    <property type="match status" value="1"/>
</dbReference>
<evidence type="ECO:0000256" key="3">
    <source>
        <dbReference type="ARBA" id="ARBA00022703"/>
    </source>
</evidence>
<dbReference type="FunFam" id="3.40.50.1460:FF:000001">
    <property type="entry name" value="Caspase-3 preproprotein"/>
    <property type="match status" value="1"/>
</dbReference>
<evidence type="ECO:0008006" key="13">
    <source>
        <dbReference type="Google" id="ProtNLM"/>
    </source>
</evidence>
<sequence>MASSSSAAGSGMPDPVTADSVCVNHGSQQEGEIEVLPDQDRVEWYTPPVGPDAEEYRMDHERRGRAIIFNHKKYSSHLNLTERSGTETDKIILKQRFEKLKFEVDVYDDLTVADIKKKLTEISKDDHKNEDCIVVAVLTHGKGKGKLYAYDDFYRADTLWSSFTGDVCPSLGGKPKLFIVQACRGEEASEGMSFKSSIQIDSHNMNTEASHRYSIPVEADLLVAFSTYEGRAALRHVEGGTWFIQELCKELEDNGETLDLLSLFTNVNRRVAVHKEYKKLKQMPVIQSTLTRKVFFGSMTARSRITITSDVFSLQGRTLEKLDVVIGMLENTIVSIPVPRTGTAKKLSSSLNWDSLQSSKQTVVGPLPEMQDVYRIAEALKVFLEDEADKLKPVVKEGGEFILNFISCWDNLTKELRCYGYKKLVVFLNENARNWRVYKLLHIPDICSLNTENSHRRWSQSDVTDSDSTSSRRSTIPRRIAPKK</sequence>
<evidence type="ECO:0000256" key="5">
    <source>
        <dbReference type="ARBA" id="ARBA00022807"/>
    </source>
</evidence>
<proteinExistence type="inferred from homology"/>
<protein>
    <recommendedName>
        <fullName evidence="13">Caspase-1</fullName>
    </recommendedName>
</protein>
<dbReference type="Proteomes" id="UP000235965">
    <property type="component" value="Unassembled WGS sequence"/>
</dbReference>
<dbReference type="InterPro" id="IPR011600">
    <property type="entry name" value="Pept_C14_caspase"/>
</dbReference>
<dbReference type="Gene3D" id="3.40.50.1460">
    <property type="match status" value="1"/>
</dbReference>
<dbReference type="EMBL" id="NEVH01007822">
    <property type="protein sequence ID" value="PNF35299.1"/>
    <property type="molecule type" value="Genomic_DNA"/>
</dbReference>
<feature type="region of interest" description="Disordered" evidence="8">
    <location>
        <begin position="458"/>
        <end position="484"/>
    </location>
</feature>
<gene>
    <name evidence="11" type="ORF">B7P43_G04803</name>
</gene>
<evidence type="ECO:0000256" key="2">
    <source>
        <dbReference type="ARBA" id="ARBA00022670"/>
    </source>
</evidence>